<keyword evidence="7" id="KW-0813">Transport</keyword>
<feature type="transmembrane region" description="Helical" evidence="7">
    <location>
        <begin position="314"/>
        <end position="344"/>
    </location>
</feature>
<comment type="function">
    <text evidence="7">Part of the tripartite ATP-independent periplasmic (TRAP) transport system.</text>
</comment>
<keyword evidence="3 7" id="KW-0997">Cell inner membrane</keyword>
<dbReference type="GO" id="GO:0005886">
    <property type="term" value="C:plasma membrane"/>
    <property type="evidence" value="ECO:0007669"/>
    <property type="project" value="UniProtKB-SubCell"/>
</dbReference>
<comment type="subcellular location">
    <subcellularLocation>
        <location evidence="1 7">Cell inner membrane</location>
        <topology evidence="1 7">Multi-pass membrane protein</topology>
    </subcellularLocation>
</comment>
<dbReference type="InterPro" id="IPR004681">
    <property type="entry name" value="TRAP_DctM"/>
</dbReference>
<evidence type="ECO:0000256" key="1">
    <source>
        <dbReference type="ARBA" id="ARBA00004429"/>
    </source>
</evidence>
<evidence type="ECO:0000256" key="3">
    <source>
        <dbReference type="ARBA" id="ARBA00022519"/>
    </source>
</evidence>
<proteinExistence type="inferred from homology"/>
<feature type="transmembrane region" description="Helical" evidence="7">
    <location>
        <begin position="136"/>
        <end position="159"/>
    </location>
</feature>
<evidence type="ECO:0000313" key="9">
    <source>
        <dbReference type="EMBL" id="CUH13661.1"/>
    </source>
</evidence>
<dbReference type="InterPro" id="IPR010656">
    <property type="entry name" value="DctM"/>
</dbReference>
<evidence type="ECO:0000256" key="4">
    <source>
        <dbReference type="ARBA" id="ARBA00022692"/>
    </source>
</evidence>
<dbReference type="EMBL" id="CYPR01000014">
    <property type="protein sequence ID" value="CUH13661.1"/>
    <property type="molecule type" value="Genomic_DNA"/>
</dbReference>
<keyword evidence="5 7" id="KW-1133">Transmembrane helix</keyword>
<dbReference type="RefSeq" id="WP_055661974.1">
    <property type="nucleotide sequence ID" value="NZ_CYPR01000014.1"/>
</dbReference>
<keyword evidence="2" id="KW-1003">Cell membrane</keyword>
<dbReference type="OrthoDB" id="9790209at2"/>
<feature type="domain" description="TRAP C4-dicarboxylate transport system permease DctM subunit" evidence="8">
    <location>
        <begin position="7"/>
        <end position="417"/>
    </location>
</feature>
<comment type="subunit">
    <text evidence="7">The complex comprises the extracytoplasmic solute receptor protein and the two transmembrane proteins.</text>
</comment>
<organism evidence="9 10">
    <name type="scientific">Jannaschia seosinensis</name>
    <dbReference type="NCBI Taxonomy" id="313367"/>
    <lineage>
        <taxon>Bacteria</taxon>
        <taxon>Pseudomonadati</taxon>
        <taxon>Pseudomonadota</taxon>
        <taxon>Alphaproteobacteria</taxon>
        <taxon>Rhodobacterales</taxon>
        <taxon>Roseobacteraceae</taxon>
        <taxon>Jannaschia</taxon>
    </lineage>
</organism>
<feature type="transmembrane region" description="Helical" evidence="7">
    <location>
        <begin position="272"/>
        <end position="294"/>
    </location>
</feature>
<sequence length="428" mass="45042">MATTIFSIMIVLLLLGFPMMIPLIIGAFVGFYSLFGGFGQMETMVQQLVAGIRPASLIAVPMFIFAADIMTRGQSAGRLIDMVMSFVGHVRGGLAVSTAAACTMFGAVSGSTQATVVAVGSPLRPRMLKAGYNDSFVLALIINSADIAFLIPPSIGMIIYGVVSGTSIAELFIAGIGPGLLILVLFSIYSMIYARRNNVPTEPKASWGDRGRAVRGALWPLGFPAIIIGGIYGGIFSPTEAAAACVLYALILEVIVFRELDLKGVYETAKSTGLITAVVFILVAAGAAFSWVISFAQIPQTILGGIGISEMGPIGVLFVISIAFFIGCMFVDPIVVILILVPIFAPVVQSTGLDPVLVGTIITLQVAIGSATPPFGCDIFTAVAVFKRPYIEVIRGTPPFIVILLGVAVALIYFPQIALFLRDLAFKG</sequence>
<evidence type="ECO:0000259" key="8">
    <source>
        <dbReference type="Pfam" id="PF06808"/>
    </source>
</evidence>
<keyword evidence="10" id="KW-1185">Reference proteome</keyword>
<dbReference type="AlphaFoldDB" id="A0A0M7B6V8"/>
<feature type="transmembrane region" description="Helical" evidence="7">
    <location>
        <begin position="171"/>
        <end position="192"/>
    </location>
</feature>
<dbReference type="GO" id="GO:0022857">
    <property type="term" value="F:transmembrane transporter activity"/>
    <property type="evidence" value="ECO:0007669"/>
    <property type="project" value="UniProtKB-UniRule"/>
</dbReference>
<evidence type="ECO:0000256" key="6">
    <source>
        <dbReference type="ARBA" id="ARBA00023136"/>
    </source>
</evidence>
<dbReference type="PIRSF" id="PIRSF006066">
    <property type="entry name" value="HI0050"/>
    <property type="match status" value="1"/>
</dbReference>
<dbReference type="NCBIfam" id="TIGR00786">
    <property type="entry name" value="dctM"/>
    <property type="match status" value="1"/>
</dbReference>
<feature type="transmembrane region" description="Helical" evidence="7">
    <location>
        <begin position="12"/>
        <end position="35"/>
    </location>
</feature>
<evidence type="ECO:0000313" key="10">
    <source>
        <dbReference type="Proteomes" id="UP000049455"/>
    </source>
</evidence>
<protein>
    <recommendedName>
        <fullName evidence="7">TRAP transporter large permease protein</fullName>
    </recommendedName>
</protein>
<keyword evidence="4 7" id="KW-0812">Transmembrane</keyword>
<accession>A0A0M7B6V8</accession>
<dbReference type="Pfam" id="PF06808">
    <property type="entry name" value="DctM"/>
    <property type="match status" value="1"/>
</dbReference>
<feature type="transmembrane region" description="Helical" evidence="7">
    <location>
        <begin position="356"/>
        <end position="386"/>
    </location>
</feature>
<feature type="transmembrane region" description="Helical" evidence="7">
    <location>
        <begin position="241"/>
        <end position="260"/>
    </location>
</feature>
<evidence type="ECO:0000256" key="7">
    <source>
        <dbReference type="RuleBase" id="RU369079"/>
    </source>
</evidence>
<evidence type="ECO:0000256" key="5">
    <source>
        <dbReference type="ARBA" id="ARBA00022989"/>
    </source>
</evidence>
<dbReference type="PANTHER" id="PTHR33362">
    <property type="entry name" value="SIALIC ACID TRAP TRANSPORTER PERMEASE PROTEIN SIAT-RELATED"/>
    <property type="match status" value="1"/>
</dbReference>
<feature type="transmembrane region" description="Helical" evidence="7">
    <location>
        <begin position="398"/>
        <end position="421"/>
    </location>
</feature>
<dbReference type="Proteomes" id="UP000049455">
    <property type="component" value="Unassembled WGS sequence"/>
</dbReference>
<evidence type="ECO:0000256" key="2">
    <source>
        <dbReference type="ARBA" id="ARBA00022475"/>
    </source>
</evidence>
<gene>
    <name evidence="9" type="primary">siaT_1</name>
    <name evidence="9" type="ORF">JSE7799_00255</name>
</gene>
<feature type="transmembrane region" description="Helical" evidence="7">
    <location>
        <begin position="213"/>
        <end position="235"/>
    </location>
</feature>
<reference evidence="9 10" key="1">
    <citation type="submission" date="2015-09" db="EMBL/GenBank/DDBJ databases">
        <authorList>
            <person name="Jackson K.R."/>
            <person name="Lunt B.L."/>
            <person name="Fisher J.N.B."/>
            <person name="Gardner A.V."/>
            <person name="Bailey M.E."/>
            <person name="Deus L.M."/>
            <person name="Earl A.S."/>
            <person name="Gibby P.D."/>
            <person name="Hartmann K.A."/>
            <person name="Liu J.E."/>
            <person name="Manci A.M."/>
            <person name="Nielsen D.A."/>
            <person name="Solomon M.B."/>
            <person name="Breakwell D.P."/>
            <person name="Burnett S.H."/>
            <person name="Grose J.H."/>
        </authorList>
    </citation>
    <scope>NUCLEOTIDE SEQUENCE [LARGE SCALE GENOMIC DNA]</scope>
    <source>
        <strain evidence="9 10">CECT 7799</strain>
    </source>
</reference>
<keyword evidence="6 7" id="KW-0472">Membrane</keyword>
<feature type="transmembrane region" description="Helical" evidence="7">
    <location>
        <begin position="47"/>
        <end position="69"/>
    </location>
</feature>
<name>A0A0M7B6V8_9RHOB</name>
<comment type="caution">
    <text evidence="7">Lacks conserved residue(s) required for the propagation of feature annotation.</text>
</comment>
<dbReference type="STRING" id="313367.JSE7799_00255"/>
<comment type="similarity">
    <text evidence="7">Belongs to the TRAP transporter large permease family.</text>
</comment>